<accession>A0A5B8YF03</accession>
<dbReference type="SUPFAM" id="SSF109604">
    <property type="entry name" value="HD-domain/PDEase-like"/>
    <property type="match status" value="1"/>
</dbReference>
<dbReference type="InterPro" id="IPR006674">
    <property type="entry name" value="HD_domain"/>
</dbReference>
<dbReference type="Gene3D" id="1.10.3210.10">
    <property type="entry name" value="Hypothetical protein af1432"/>
    <property type="match status" value="2"/>
</dbReference>
<name>A0A4Y6Q0X2_PERCE</name>
<dbReference type="Proteomes" id="UP000315995">
    <property type="component" value="Chromosome"/>
</dbReference>
<dbReference type="AlphaFoldDB" id="A0A4Y6Q0X2"/>
<reference evidence="2 3" key="1">
    <citation type="submission" date="2019-06" db="EMBL/GenBank/DDBJ databases">
        <title>Persicimonas caeni gen. nov., sp. nov., a predatory bacterium isolated from solar saltern.</title>
        <authorList>
            <person name="Wang S."/>
        </authorList>
    </citation>
    <scope>NUCLEOTIDE SEQUENCE [LARGE SCALE GENOMIC DNA]</scope>
    <source>
        <strain evidence="2 3">YN101</strain>
    </source>
</reference>
<protein>
    <submittedName>
        <fullName evidence="2">HD domain-containing protein</fullName>
    </submittedName>
</protein>
<dbReference type="SMART" id="SM00065">
    <property type="entry name" value="GAF"/>
    <property type="match status" value="1"/>
</dbReference>
<gene>
    <name evidence="2" type="ORF">FIV42_23730</name>
</gene>
<keyword evidence="3" id="KW-1185">Reference proteome</keyword>
<dbReference type="InterPro" id="IPR003018">
    <property type="entry name" value="GAF"/>
</dbReference>
<dbReference type="InterPro" id="IPR029016">
    <property type="entry name" value="GAF-like_dom_sf"/>
</dbReference>
<accession>A0A4Y6Q0X2</accession>
<dbReference type="OrthoDB" id="9769359at2"/>
<dbReference type="CDD" id="cd00077">
    <property type="entry name" value="HDc"/>
    <property type="match status" value="2"/>
</dbReference>
<dbReference type="SMART" id="SM00471">
    <property type="entry name" value="HDc"/>
    <property type="match status" value="1"/>
</dbReference>
<feature type="domain" description="HD-GYP" evidence="1">
    <location>
        <begin position="318"/>
        <end position="526"/>
    </location>
</feature>
<proteinExistence type="predicted"/>
<dbReference type="Pfam" id="PF01966">
    <property type="entry name" value="HD"/>
    <property type="match status" value="1"/>
</dbReference>
<evidence type="ECO:0000313" key="2">
    <source>
        <dbReference type="EMBL" id="QDG53645.1"/>
    </source>
</evidence>
<evidence type="ECO:0000259" key="1">
    <source>
        <dbReference type="PROSITE" id="PS51832"/>
    </source>
</evidence>
<dbReference type="Pfam" id="PF01590">
    <property type="entry name" value="GAF"/>
    <property type="match status" value="1"/>
</dbReference>
<dbReference type="InterPro" id="IPR037522">
    <property type="entry name" value="HD_GYP_dom"/>
</dbReference>
<dbReference type="EMBL" id="CP041186">
    <property type="protein sequence ID" value="QDG53645.1"/>
    <property type="molecule type" value="Genomic_DNA"/>
</dbReference>
<dbReference type="PANTHER" id="PTHR43155">
    <property type="entry name" value="CYCLIC DI-GMP PHOSPHODIESTERASE PA4108-RELATED"/>
    <property type="match status" value="1"/>
</dbReference>
<dbReference type="Gene3D" id="3.30.450.40">
    <property type="match status" value="1"/>
</dbReference>
<sequence>MQQQDLLQLVDHLIQIGTALSTERNLDVLLEMVVDETRRFTRADGGTLFLVDEERGCLDWKIVQNETMGIRIGGTSEEELDEAIFRPIPLRKDGRPRLSNVSTWAANTGETANIADVYCEQDEWDFTGPLKFDRETGYRSKSMLVVPLRHHSSGVIGVLQLINAREETGEVVAFGERLEELTASLASQAAVAVRNAQLFTILEEQFEAFIRTIATAIDAKSPYTAGHVRRVVDITLRLADAIDAADEGPFADVHFDASARKALRVAGWMHDVGKVTTPEWVVDKATKLETIHDRIAEIQTRYEVLERDACIEALQAKLDRVRAQGPDADVSDIEARFSDTVAELRAEREFLETCNKGGEFMADEAVERVEAIAQRTWTTGGHARPLLTDDEVENLCIRKGTLTKDEIQIIRNHARVSLEMLSELPFTPELESVPEIAASHHEKLDGSGYPRGLGAEALSLPARILAVADIFEALTAADRPYKDALPASVVRRILHSMVEDNELDPDIVAFGMHSGVFDAYADEELLEEQRDVDFSEDS</sequence>
<dbReference type="InterPro" id="IPR003607">
    <property type="entry name" value="HD/PDEase_dom"/>
</dbReference>
<dbReference type="PANTHER" id="PTHR43155:SF2">
    <property type="entry name" value="CYCLIC DI-GMP PHOSPHODIESTERASE PA4108"/>
    <property type="match status" value="1"/>
</dbReference>
<dbReference type="RefSeq" id="WP_141200099.1">
    <property type="nucleotide sequence ID" value="NZ_CP041186.1"/>
</dbReference>
<evidence type="ECO:0000313" key="3">
    <source>
        <dbReference type="Proteomes" id="UP000315995"/>
    </source>
</evidence>
<dbReference type="SUPFAM" id="SSF55781">
    <property type="entry name" value="GAF domain-like"/>
    <property type="match status" value="1"/>
</dbReference>
<dbReference type="Pfam" id="PF13487">
    <property type="entry name" value="HD_5"/>
    <property type="match status" value="1"/>
</dbReference>
<dbReference type="PROSITE" id="PS51832">
    <property type="entry name" value="HD_GYP"/>
    <property type="match status" value="1"/>
</dbReference>
<organism evidence="2 3">
    <name type="scientific">Persicimonas caeni</name>
    <dbReference type="NCBI Taxonomy" id="2292766"/>
    <lineage>
        <taxon>Bacteria</taxon>
        <taxon>Deltaproteobacteria</taxon>
        <taxon>Bradymonadales</taxon>
        <taxon>Bradymonadaceae</taxon>
        <taxon>Persicimonas</taxon>
    </lineage>
</organism>